<gene>
    <name evidence="2" type="ORF">SDAV_001412</name>
</gene>
<dbReference type="RefSeq" id="WP_114565010.1">
    <property type="nucleotide sequence ID" value="NZ_CP031088.1"/>
</dbReference>
<evidence type="ECO:0000313" key="2">
    <source>
        <dbReference type="EMBL" id="AXF96379.1"/>
    </source>
</evidence>
<keyword evidence="3" id="KW-1185">Reference proteome</keyword>
<evidence type="ECO:0008006" key="4">
    <source>
        <dbReference type="Google" id="ProtNLM"/>
    </source>
</evidence>
<name>A0A345DQ91_9MOLU</name>
<feature type="chain" id="PRO_5016756680" description="Lipoprotein" evidence="1">
    <location>
        <begin position="24"/>
        <end position="82"/>
    </location>
</feature>
<proteinExistence type="predicted"/>
<keyword evidence="1" id="KW-0732">Signal</keyword>
<reference evidence="3" key="1">
    <citation type="submission" date="2018-07" db="EMBL/GenBank/DDBJ databases">
        <title>Complete Genome Sequence of Spiroplasma phoeniceum.</title>
        <authorList>
            <person name="Davis R.E."/>
            <person name="Shao J.Y."/>
            <person name="Zhao Y."/>
            <person name="Silver A."/>
            <person name="Stump z."/>
            <person name="Gasparich G."/>
        </authorList>
    </citation>
    <scope>NUCLEOTIDE SEQUENCE [LARGE SCALE GENOMIC DNA]</scope>
    <source>
        <strain evidence="3">P40</strain>
    </source>
</reference>
<dbReference type="EMBL" id="CP031088">
    <property type="protein sequence ID" value="AXF96379.1"/>
    <property type="molecule type" value="Genomic_DNA"/>
</dbReference>
<dbReference type="NCBIfam" id="NF038029">
    <property type="entry name" value="LP_plasma"/>
    <property type="match status" value="1"/>
</dbReference>
<evidence type="ECO:0000313" key="3">
    <source>
        <dbReference type="Proteomes" id="UP000253689"/>
    </source>
</evidence>
<protein>
    <recommendedName>
        <fullName evidence="4">Lipoprotein</fullName>
    </recommendedName>
</protein>
<sequence>MKKVLNILSAVTLVSSGTSSAVACKDNDVITSKDKNYSENKVNDISLAQDLIDNSGNSNSNQDNIISAIKNYPVFTDFYEIF</sequence>
<feature type="signal peptide" evidence="1">
    <location>
        <begin position="1"/>
        <end position="23"/>
    </location>
</feature>
<organism evidence="2 3">
    <name type="scientific">Spiroplasma phoeniceum P40</name>
    <dbReference type="NCBI Taxonomy" id="1276259"/>
    <lineage>
        <taxon>Bacteria</taxon>
        <taxon>Bacillati</taxon>
        <taxon>Mycoplasmatota</taxon>
        <taxon>Mollicutes</taxon>
        <taxon>Entomoplasmatales</taxon>
        <taxon>Spiroplasmataceae</taxon>
        <taxon>Spiroplasma</taxon>
    </lineage>
</organism>
<accession>A0A345DQ91</accession>
<evidence type="ECO:0000256" key="1">
    <source>
        <dbReference type="SAM" id="SignalP"/>
    </source>
</evidence>
<dbReference type="KEGG" id="sphh:SDAV_001412"/>
<dbReference type="PROSITE" id="PS51257">
    <property type="entry name" value="PROKAR_LIPOPROTEIN"/>
    <property type="match status" value="1"/>
</dbReference>
<dbReference type="Proteomes" id="UP000253689">
    <property type="component" value="Chromosome"/>
</dbReference>
<dbReference type="AlphaFoldDB" id="A0A345DQ91"/>
<dbReference type="InterPro" id="IPR054816">
    <property type="entry name" value="Lipoprotein_mollicutes-type_CS"/>
</dbReference>